<reference evidence="1" key="1">
    <citation type="submission" date="2017-02" db="UniProtKB">
        <authorList>
            <consortium name="WormBaseParasite"/>
        </authorList>
    </citation>
    <scope>IDENTIFICATION</scope>
</reference>
<evidence type="ECO:0000313" key="1">
    <source>
        <dbReference type="WBParaSite" id="HPLM_0002170001-mRNA-1"/>
    </source>
</evidence>
<organism evidence="1">
    <name type="scientific">Haemonchus placei</name>
    <name type="common">Barber's pole worm</name>
    <dbReference type="NCBI Taxonomy" id="6290"/>
    <lineage>
        <taxon>Eukaryota</taxon>
        <taxon>Metazoa</taxon>
        <taxon>Ecdysozoa</taxon>
        <taxon>Nematoda</taxon>
        <taxon>Chromadorea</taxon>
        <taxon>Rhabditida</taxon>
        <taxon>Rhabditina</taxon>
        <taxon>Rhabditomorpha</taxon>
        <taxon>Strongyloidea</taxon>
        <taxon>Trichostrongylidae</taxon>
        <taxon>Haemonchus</taxon>
    </lineage>
</organism>
<proteinExistence type="predicted"/>
<accession>A0A0N4XBF5</accession>
<dbReference type="AlphaFoldDB" id="A0A0N4XBF5"/>
<dbReference type="WBParaSite" id="HPLM_0002170001-mRNA-1">
    <property type="protein sequence ID" value="HPLM_0002170001-mRNA-1"/>
    <property type="gene ID" value="HPLM_0002170001"/>
</dbReference>
<name>A0A0N4XBF5_HAEPC</name>
<protein>
    <submittedName>
        <fullName evidence="1">Ricin B-type lectin domain-containing protein</fullName>
    </submittedName>
</protein>
<sequence>LDVEAGNCILRNEASLCTCVQQKNHWSWSLGLMVDS</sequence>